<organism evidence="2">
    <name type="scientific">Arundo donax</name>
    <name type="common">Giant reed</name>
    <name type="synonym">Donax arundinaceus</name>
    <dbReference type="NCBI Taxonomy" id="35708"/>
    <lineage>
        <taxon>Eukaryota</taxon>
        <taxon>Viridiplantae</taxon>
        <taxon>Streptophyta</taxon>
        <taxon>Embryophyta</taxon>
        <taxon>Tracheophyta</taxon>
        <taxon>Spermatophyta</taxon>
        <taxon>Magnoliopsida</taxon>
        <taxon>Liliopsida</taxon>
        <taxon>Poales</taxon>
        <taxon>Poaceae</taxon>
        <taxon>PACMAD clade</taxon>
        <taxon>Arundinoideae</taxon>
        <taxon>Arundineae</taxon>
        <taxon>Arundo</taxon>
    </lineage>
</organism>
<sequence length="134" mass="15358">MSATQFAMVGSTRCSVSHQFLFYFYFFVYRTEAETARLQKQVEELASLIKDNLHSKHLVLSTEEALIAILQQHQQCREDEDDDGEQDSATSHRASARQRLPPPSLALPRRHLWVQLIVPLRSNLICSVIADFTL</sequence>
<protein>
    <submittedName>
        <fullName evidence="2">Uncharacterized protein</fullName>
    </submittedName>
</protein>
<name>A0A0A9F0S5_ARUDO</name>
<proteinExistence type="predicted"/>
<evidence type="ECO:0000313" key="2">
    <source>
        <dbReference type="EMBL" id="JAE03731.1"/>
    </source>
</evidence>
<dbReference type="EMBL" id="GBRH01194165">
    <property type="protein sequence ID" value="JAE03731.1"/>
    <property type="molecule type" value="Transcribed_RNA"/>
</dbReference>
<dbReference type="AlphaFoldDB" id="A0A0A9F0S5"/>
<reference evidence="2" key="2">
    <citation type="journal article" date="2015" name="Data Brief">
        <title>Shoot transcriptome of the giant reed, Arundo donax.</title>
        <authorList>
            <person name="Barrero R.A."/>
            <person name="Guerrero F.D."/>
            <person name="Moolhuijzen P."/>
            <person name="Goolsby J.A."/>
            <person name="Tidwell J."/>
            <person name="Bellgard S.E."/>
            <person name="Bellgard M.I."/>
        </authorList>
    </citation>
    <scope>NUCLEOTIDE SEQUENCE</scope>
    <source>
        <tissue evidence="2">Shoot tissue taken approximately 20 cm above the soil surface</tissue>
    </source>
</reference>
<reference evidence="2" key="1">
    <citation type="submission" date="2014-09" db="EMBL/GenBank/DDBJ databases">
        <authorList>
            <person name="Magalhaes I.L.F."/>
            <person name="Oliveira U."/>
            <person name="Santos F.R."/>
            <person name="Vidigal T.H.D.A."/>
            <person name="Brescovit A.D."/>
            <person name="Santos A.J."/>
        </authorList>
    </citation>
    <scope>NUCLEOTIDE SEQUENCE</scope>
    <source>
        <tissue evidence="2">Shoot tissue taken approximately 20 cm above the soil surface</tissue>
    </source>
</reference>
<accession>A0A0A9F0S5</accession>
<feature type="region of interest" description="Disordered" evidence="1">
    <location>
        <begin position="76"/>
        <end position="102"/>
    </location>
</feature>
<evidence type="ECO:0000256" key="1">
    <source>
        <dbReference type="SAM" id="MobiDB-lite"/>
    </source>
</evidence>